<dbReference type="InterPro" id="IPR047565">
    <property type="entry name" value="Alpha-macroglob_thiol-ester_cl"/>
</dbReference>
<dbReference type="CDD" id="cd00112">
    <property type="entry name" value="LDLa"/>
    <property type="match status" value="1"/>
</dbReference>
<dbReference type="Pfam" id="PF07703">
    <property type="entry name" value="A2M_BRD"/>
    <property type="match status" value="1"/>
</dbReference>
<sequence>MLRQVSIESIILEAKEFAQRMWKCNLTLQAILKPFRFPARRFPGRESTLVKNLTFINVERGWFKQISPRNTILDYYNGYYEFNIRRTELLDMVPSLDGFELRILASVTDRLFDERVEGFAETRFYNRSSKLTVVGGSPQVFKPAMPFTFYVAISHQDGSMLSKVLADGLEIRPVVALKTGGTRPLNPRKGKPSADSPGVWEVTIDLRSELGRDKQAKKLVDEVAALKASIVYTDENSLQTSTTIQLITQFSPGDKHLKVLTSTTHPTVGEFIIFHVRANYHVESFSYVILSHSTILLTGSEEMTHPVTTFAVSLSAEMAPIATAVVYHVDKTGQVIADALNFPVNGFARNNFTLKLNPRKDKTGDTVEVVILGEPGSYVGLSSVDKAFYGMQAGNELSYSDVVRKMATFDKDFNGTHSFSWISREGYADDLLFFPSSTYGIDANRTFQFANLVVFTDANVVRRFEACNETFGQGTCLSGACYPLWKRCDGAFDCQDHSDEKNCASSEQTELLDFRMRRINRLLRMYENRWIWKDINIGPHGHYIFNAPIPEIPAYWVVSAFGVSPKAGFGLARTPAEHAAFKPFYMNVEMPSACRQGEQIGIRVSLFNYLIEPLEVIVVLMGSNEHKFIHVEAFGQVNSYNPRTSFGEHQHLMWIPAQGSAMVYLPIVPAKLGEMTVTIEARSMVRKDRAVRKVMVESAVAMRSHYISPISLIVVRDIVEAAHDDEHIFLWCLVGDTLKLKVELFAFFIASGRVRSIYLDDGKADGLPQYRHTSVVLDLSNRAWFFQYVYVNVTESPLIPYSKERYYVFGSNRATVTVVGDVVGPAFATMPMNATSLLRKPMDCGEQNMFSFGVNLYTIKYLRLVRDDRKKEIYRDYRDAFTSMNILYQKQLSYQNFDGSFSYFRSDWGTSAPSVWLTSFCAKVLTDANFNEWENYLFIDPDIMVKAVSYLVKHQTPDGAFYEPWLVADRKSTISSNWRDDSVRFRNVSLTAHVLISLVTVKDLPGELGPRIAGAKSKAIMWLDRNLDLLQENGDPYEIAIVSYALLVAKATSAERAFSILASRARKE</sequence>
<gene>
    <name evidence="5" type="ORF">QYM36_001916</name>
</gene>
<dbReference type="GO" id="GO:0005615">
    <property type="term" value="C:extracellular space"/>
    <property type="evidence" value="ECO:0007669"/>
    <property type="project" value="InterPro"/>
</dbReference>
<dbReference type="InterPro" id="IPR013783">
    <property type="entry name" value="Ig-like_fold"/>
</dbReference>
<dbReference type="Gene3D" id="2.20.130.20">
    <property type="match status" value="1"/>
</dbReference>
<dbReference type="InterPro" id="IPR036055">
    <property type="entry name" value="LDL_receptor-like_sf"/>
</dbReference>
<dbReference type="InterPro" id="IPR002172">
    <property type="entry name" value="LDrepeatLR_classA_rpt"/>
</dbReference>
<feature type="non-terminal residue" evidence="5">
    <location>
        <position position="1"/>
    </location>
</feature>
<dbReference type="SMART" id="SM00192">
    <property type="entry name" value="LDLa"/>
    <property type="match status" value="1"/>
</dbReference>
<dbReference type="SMART" id="SM01360">
    <property type="entry name" value="A2M"/>
    <property type="match status" value="1"/>
</dbReference>
<evidence type="ECO:0008006" key="7">
    <source>
        <dbReference type="Google" id="ProtNLM"/>
    </source>
</evidence>
<accession>A0AA88LIU9</accession>
<dbReference type="InterPro" id="IPR050473">
    <property type="entry name" value="A2M/Complement_sys"/>
</dbReference>
<proteinExistence type="predicted"/>
<dbReference type="PANTHER" id="PTHR11412:SF172">
    <property type="entry name" value="LD23292P"/>
    <property type="match status" value="1"/>
</dbReference>
<feature type="disulfide bond" evidence="2">
    <location>
        <begin position="476"/>
        <end position="494"/>
    </location>
</feature>
<evidence type="ECO:0000256" key="1">
    <source>
        <dbReference type="ARBA" id="ARBA00023157"/>
    </source>
</evidence>
<feature type="disulfide bond" evidence="2">
    <location>
        <begin position="488"/>
        <end position="503"/>
    </location>
</feature>
<dbReference type="Proteomes" id="UP001187531">
    <property type="component" value="Unassembled WGS sequence"/>
</dbReference>
<comment type="caution">
    <text evidence="2">Lacks conserved residue(s) required for the propagation of feature annotation.</text>
</comment>
<dbReference type="Gene3D" id="4.10.400.10">
    <property type="entry name" value="Low-density Lipoprotein Receptor"/>
    <property type="match status" value="1"/>
</dbReference>
<evidence type="ECO:0000256" key="2">
    <source>
        <dbReference type="PROSITE-ProRule" id="PRU00124"/>
    </source>
</evidence>
<organism evidence="5 6">
    <name type="scientific">Artemia franciscana</name>
    <name type="common">Brine shrimp</name>
    <name type="synonym">Artemia sanfranciscana</name>
    <dbReference type="NCBI Taxonomy" id="6661"/>
    <lineage>
        <taxon>Eukaryota</taxon>
        <taxon>Metazoa</taxon>
        <taxon>Ecdysozoa</taxon>
        <taxon>Arthropoda</taxon>
        <taxon>Crustacea</taxon>
        <taxon>Branchiopoda</taxon>
        <taxon>Anostraca</taxon>
        <taxon>Artemiidae</taxon>
        <taxon>Artemia</taxon>
    </lineage>
</organism>
<dbReference type="PROSITE" id="PS50068">
    <property type="entry name" value="LDLRA_2"/>
    <property type="match status" value="1"/>
</dbReference>
<dbReference type="GO" id="GO:0004866">
    <property type="term" value="F:endopeptidase inhibitor activity"/>
    <property type="evidence" value="ECO:0007669"/>
    <property type="project" value="InterPro"/>
</dbReference>
<dbReference type="Gene3D" id="2.60.40.10">
    <property type="entry name" value="Immunoglobulins"/>
    <property type="match status" value="1"/>
</dbReference>
<protein>
    <recommendedName>
        <fullName evidence="7">CD109 antigen</fullName>
    </recommendedName>
</protein>
<dbReference type="SMART" id="SM01419">
    <property type="entry name" value="Thiol-ester_cl"/>
    <property type="match status" value="1"/>
</dbReference>
<evidence type="ECO:0000313" key="6">
    <source>
        <dbReference type="Proteomes" id="UP001187531"/>
    </source>
</evidence>
<dbReference type="Pfam" id="PF07678">
    <property type="entry name" value="TED_complement"/>
    <property type="match status" value="1"/>
</dbReference>
<name>A0AA88LIU9_ARTSF</name>
<feature type="domain" description="Alpha-2-macroglobulin bait region" evidence="3">
    <location>
        <begin position="257"/>
        <end position="391"/>
    </location>
</feature>
<reference evidence="5" key="1">
    <citation type="submission" date="2023-07" db="EMBL/GenBank/DDBJ databases">
        <title>Chromosome-level genome assembly of Artemia franciscana.</title>
        <authorList>
            <person name="Jo E."/>
        </authorList>
    </citation>
    <scope>NUCLEOTIDE SEQUENCE</scope>
    <source>
        <tissue evidence="5">Whole body</tissue>
    </source>
</reference>
<dbReference type="PANTHER" id="PTHR11412">
    <property type="entry name" value="MACROGLOBULIN / COMPLEMENT"/>
    <property type="match status" value="1"/>
</dbReference>
<keyword evidence="6" id="KW-1185">Reference proteome</keyword>
<evidence type="ECO:0000259" key="4">
    <source>
        <dbReference type="SMART" id="SM01360"/>
    </source>
</evidence>
<dbReference type="Pfam" id="PF00207">
    <property type="entry name" value="A2M"/>
    <property type="match status" value="1"/>
</dbReference>
<dbReference type="Gene3D" id="1.50.10.20">
    <property type="match status" value="1"/>
</dbReference>
<dbReference type="EMBL" id="JAVRJZ010000004">
    <property type="protein sequence ID" value="KAK2723405.1"/>
    <property type="molecule type" value="Genomic_DNA"/>
</dbReference>
<comment type="caution">
    <text evidence="5">The sequence shown here is derived from an EMBL/GenBank/DDBJ whole genome shotgun (WGS) entry which is preliminary data.</text>
</comment>
<evidence type="ECO:0000313" key="5">
    <source>
        <dbReference type="EMBL" id="KAK2723405.1"/>
    </source>
</evidence>
<dbReference type="InterPro" id="IPR001599">
    <property type="entry name" value="Macroglobln_a2"/>
</dbReference>
<dbReference type="InterPro" id="IPR011625">
    <property type="entry name" value="A2M_N_BRD"/>
</dbReference>
<dbReference type="InterPro" id="IPR011626">
    <property type="entry name" value="Alpha-macroglobulin_TED"/>
</dbReference>
<feature type="domain" description="Alpha-2-macroglobulin" evidence="4">
    <location>
        <begin position="529"/>
        <end position="620"/>
    </location>
</feature>
<dbReference type="AlphaFoldDB" id="A0AA88LIU9"/>
<dbReference type="InterPro" id="IPR008930">
    <property type="entry name" value="Terpenoid_cyclase/PrenylTrfase"/>
</dbReference>
<dbReference type="SUPFAM" id="SSF57424">
    <property type="entry name" value="LDL receptor-like module"/>
    <property type="match status" value="1"/>
</dbReference>
<keyword evidence="1 2" id="KW-1015">Disulfide bond</keyword>
<dbReference type="SUPFAM" id="SSF48239">
    <property type="entry name" value="Terpenoid cyclases/Protein prenyltransferases"/>
    <property type="match status" value="1"/>
</dbReference>
<dbReference type="SMART" id="SM01359">
    <property type="entry name" value="A2M_N_2"/>
    <property type="match status" value="1"/>
</dbReference>
<dbReference type="Gene3D" id="2.60.40.1930">
    <property type="match status" value="1"/>
</dbReference>
<dbReference type="Pfam" id="PF00057">
    <property type="entry name" value="Ldl_recept_a"/>
    <property type="match status" value="1"/>
</dbReference>
<evidence type="ECO:0000259" key="3">
    <source>
        <dbReference type="SMART" id="SM01359"/>
    </source>
</evidence>
<dbReference type="Gene3D" id="6.20.50.160">
    <property type="match status" value="1"/>
</dbReference>